<dbReference type="RefSeq" id="WP_394849676.1">
    <property type="nucleotide sequence ID" value="NZ_CP089982.1"/>
</dbReference>
<accession>A0ABZ2KK43</accession>
<organism evidence="2 3">
    <name type="scientific">Pendulispora brunnea</name>
    <dbReference type="NCBI Taxonomy" id="2905690"/>
    <lineage>
        <taxon>Bacteria</taxon>
        <taxon>Pseudomonadati</taxon>
        <taxon>Myxococcota</taxon>
        <taxon>Myxococcia</taxon>
        <taxon>Myxococcales</taxon>
        <taxon>Sorangiineae</taxon>
        <taxon>Pendulisporaceae</taxon>
        <taxon>Pendulispora</taxon>
    </lineage>
</organism>
<sequence length="353" mass="38425">MSDEVESMMYVGETPWHGLGVSCESAPTVEEAIKKSGLDWEVEARHLITHTGEKARHRGIYRTSDGAKLGEVGPKYKPLQNREAFEAFQPFLDTGKAVLETAGSLRGGSLIWVLARLLGDPLTIVPKADDIVRKFILLAHGHQQGRSVKWGFVPIRVVCANTLGAALSAEASRLLRIPHKGDVVGALKRMPEIMNLADQTFEVSAEQYRFLASKGVREKDLLKYVRAAFAGGDPDDGSDEGGGLGGEGGAAPGGDAPPGAPPAPLIPSAEAKRYWLGEQIRRLFETGRGNDRPGVRGTWWALVNGANEYLGYEMGKNQERRLDSFWFARGARINQRLVRIALRFAKNAPSASN</sequence>
<gene>
    <name evidence="2" type="ORF">LZC95_19765</name>
</gene>
<dbReference type="EMBL" id="CP089982">
    <property type="protein sequence ID" value="WXA99046.1"/>
    <property type="molecule type" value="Genomic_DNA"/>
</dbReference>
<dbReference type="Proteomes" id="UP001379533">
    <property type="component" value="Chromosome"/>
</dbReference>
<name>A0ABZ2KK43_9BACT</name>
<reference evidence="2 3" key="1">
    <citation type="submission" date="2021-12" db="EMBL/GenBank/DDBJ databases">
        <title>Discovery of the Pendulisporaceae a myxobacterial family with distinct sporulation behavior and unique specialized metabolism.</title>
        <authorList>
            <person name="Garcia R."/>
            <person name="Popoff A."/>
            <person name="Bader C.D."/>
            <person name="Loehr J."/>
            <person name="Walesch S."/>
            <person name="Walt C."/>
            <person name="Boldt J."/>
            <person name="Bunk B."/>
            <person name="Haeckl F.J.F.P.J."/>
            <person name="Gunesch A.P."/>
            <person name="Birkelbach J."/>
            <person name="Nuebel U."/>
            <person name="Pietschmann T."/>
            <person name="Bach T."/>
            <person name="Mueller R."/>
        </authorList>
    </citation>
    <scope>NUCLEOTIDE SEQUENCE [LARGE SCALE GENOMIC DNA]</scope>
    <source>
        <strain evidence="2 3">MSr12523</strain>
    </source>
</reference>
<dbReference type="InterPro" id="IPR017686">
    <property type="entry name" value="Phg/plasmid-like_prot"/>
</dbReference>
<evidence type="ECO:0000313" key="3">
    <source>
        <dbReference type="Proteomes" id="UP001379533"/>
    </source>
</evidence>
<protein>
    <submittedName>
        <fullName evidence="2">DUF932 domain-containing protein</fullName>
    </submittedName>
</protein>
<dbReference type="NCBIfam" id="TIGR03299">
    <property type="entry name" value="LGT_TIGR03299"/>
    <property type="match status" value="1"/>
</dbReference>
<feature type="compositionally biased region" description="Gly residues" evidence="1">
    <location>
        <begin position="240"/>
        <end position="252"/>
    </location>
</feature>
<proteinExistence type="predicted"/>
<keyword evidence="3" id="KW-1185">Reference proteome</keyword>
<dbReference type="InterPro" id="IPR026325">
    <property type="entry name" value="DUF932"/>
</dbReference>
<feature type="region of interest" description="Disordered" evidence="1">
    <location>
        <begin position="233"/>
        <end position="264"/>
    </location>
</feature>
<evidence type="ECO:0000313" key="2">
    <source>
        <dbReference type="EMBL" id="WXA99046.1"/>
    </source>
</evidence>
<evidence type="ECO:0000256" key="1">
    <source>
        <dbReference type="SAM" id="MobiDB-lite"/>
    </source>
</evidence>
<dbReference type="Pfam" id="PF06067">
    <property type="entry name" value="DUF932"/>
    <property type="match status" value="1"/>
</dbReference>